<keyword evidence="2" id="KW-1185">Reference proteome</keyword>
<evidence type="ECO:0008006" key="3">
    <source>
        <dbReference type="Google" id="ProtNLM"/>
    </source>
</evidence>
<dbReference type="EMBL" id="LT859958">
    <property type="protein sequence ID" value="SMX53402.1"/>
    <property type="molecule type" value="Genomic_DNA"/>
</dbReference>
<dbReference type="Gene3D" id="3.10.530.10">
    <property type="entry name" value="CPE0013-like"/>
    <property type="match status" value="1"/>
</dbReference>
<dbReference type="PANTHER" id="PTHR39450:SF1">
    <property type="entry name" value="DUF1667 DOMAIN-CONTAINING PROTEIN"/>
    <property type="match status" value="1"/>
</dbReference>
<dbReference type="AlphaFoldDB" id="A0A1Y6K136"/>
<dbReference type="Pfam" id="PF07892">
    <property type="entry name" value="DUF1667"/>
    <property type="match status" value="1"/>
</dbReference>
<dbReference type="SUPFAM" id="SSF160148">
    <property type="entry name" value="CPE0013-like"/>
    <property type="match status" value="1"/>
</dbReference>
<dbReference type="KEGG" id="abat:CFX1CAM_0336"/>
<dbReference type="Proteomes" id="UP000195514">
    <property type="component" value="Chromosome I"/>
</dbReference>
<gene>
    <name evidence="1" type="ORF">CFX1CAM_0336</name>
</gene>
<proteinExistence type="predicted"/>
<accession>A0A1Y6K136</accession>
<dbReference type="PANTHER" id="PTHR39450">
    <property type="entry name" value="MOLYBDOPTERIN OXIDOREDUCTASE, 4FE-4S CLUSTER-BINDING SUBUNIT"/>
    <property type="match status" value="1"/>
</dbReference>
<evidence type="ECO:0000313" key="2">
    <source>
        <dbReference type="Proteomes" id="UP000195514"/>
    </source>
</evidence>
<dbReference type="OrthoDB" id="9811531at2"/>
<name>A0A1Y6K136_9CHLR</name>
<dbReference type="InterPro" id="IPR012460">
    <property type="entry name" value="DUF1667"/>
</dbReference>
<dbReference type="InterPro" id="IPR036593">
    <property type="entry name" value="CPE0013-like_sf"/>
</dbReference>
<organism evidence="1 2">
    <name type="scientific">Candidatus Brevifilum fermentans</name>
    <dbReference type="NCBI Taxonomy" id="1986204"/>
    <lineage>
        <taxon>Bacteria</taxon>
        <taxon>Bacillati</taxon>
        <taxon>Chloroflexota</taxon>
        <taxon>Anaerolineae</taxon>
        <taxon>Anaerolineales</taxon>
        <taxon>Anaerolineaceae</taxon>
        <taxon>Candidatus Brevifilum</taxon>
    </lineage>
</organism>
<dbReference type="RefSeq" id="WP_087861340.1">
    <property type="nucleotide sequence ID" value="NZ_LT859958.1"/>
</dbReference>
<evidence type="ECO:0000313" key="1">
    <source>
        <dbReference type="EMBL" id="SMX53402.1"/>
    </source>
</evidence>
<protein>
    <recommendedName>
        <fullName evidence="3">Molybdopterin oxidoreductase</fullName>
    </recommendedName>
</protein>
<reference evidence="2" key="1">
    <citation type="submission" date="2017-05" db="EMBL/GenBank/DDBJ databases">
        <authorList>
            <person name="Kirkegaard R."/>
            <person name="Mcilroy J S."/>
        </authorList>
    </citation>
    <scope>NUCLEOTIDE SEQUENCE [LARGE SCALE GENOMIC DNA]</scope>
</reference>
<sequence length="126" mass="13732">MVEISEIICVTCPQGCLLKVKHEGSHVLEVLESGCKRGKEYAISELQDPRRMVASTVKVKGGLHPLVPVYTSTSFPKLLIPNLAKKLRDIEVQAPVKINQVVLQNALGTGIDIIASRDMPAEKSES</sequence>